<name>A0A1X7IGX6_9SPHI</name>
<comment type="subcellular location">
    <subcellularLocation>
        <location evidence="1 10">Cell outer membrane</location>
        <topology evidence="1 10">Multi-pass membrane protein</topology>
    </subcellularLocation>
</comment>
<keyword evidence="2 10" id="KW-0813">Transport</keyword>
<feature type="chain" id="PRO_5012552950" evidence="12">
    <location>
        <begin position="24"/>
        <end position="700"/>
    </location>
</feature>
<evidence type="ECO:0000256" key="9">
    <source>
        <dbReference type="ARBA" id="ARBA00023237"/>
    </source>
</evidence>
<keyword evidence="8" id="KW-0675">Receptor</keyword>
<organism evidence="15 16">
    <name type="scientific">Sphingobacterium psychroaquaticum</name>
    <dbReference type="NCBI Taxonomy" id="561061"/>
    <lineage>
        <taxon>Bacteria</taxon>
        <taxon>Pseudomonadati</taxon>
        <taxon>Bacteroidota</taxon>
        <taxon>Sphingobacteriia</taxon>
        <taxon>Sphingobacteriales</taxon>
        <taxon>Sphingobacteriaceae</taxon>
        <taxon>Sphingobacterium</taxon>
    </lineage>
</organism>
<dbReference type="Pfam" id="PF07715">
    <property type="entry name" value="Plug"/>
    <property type="match status" value="1"/>
</dbReference>
<sequence>MQKKCFGLLLSLGISVMASNAQSTTTKAEEIKLKGVVVTGKQRASLTASSLVLRNQNIQENKGKVLADVLSDMAGVSTISMGNTIVKPVINGLHSNRILLLNNGIRHEGQQWGAEHAPELDPFSADRMEVVKGAQGVRYGADALAGVVLLSPRPIETENPITGNIDLIGQSNGRGLTMNGRLEGGIKKIPHLGWRIQASGKKVGNYKSADYYLGNTGAREFNFSGSLNYRFKTNEVEVYYSHFGTELGIFAGAHIGTVEDILPRIAHGRPFETYDFTYAIAAPRQRVDHDLAKFRWRRQLSDSNSLELLYGFQRNHRREYDKRRIESDDTPMADMILTTQNVEAVLKISDMALGVQANIQVNNNQSGTGTTPIIPNFDNFNIGAFATRQFSLRNVLAEFGGRYDFKHLDAAGYRYDYKNQLENGVVNQYLMTDQRRFHNVSGTTGILYPVSEKLTWKSNLGLAWRAPSANELYSDGVHHGSGTYEVGDKSLKSEKGLKWANSLLWNTQALQVTLDIYGQLVYDYIYAQPNPDSVRQTIRGTFPLFAYAQHDAFFYGADLSLDYQFSPALSYQVNGSLVRAKNIDANTYLPYIPADRIRHGLQWNFPLGALPVNYLKVMHRFVAKQDRYEVGSDYATPPPAYHLVDAMVSTNVPLTNRKNINILLRVDNLLNTEYKDYMDRFRYYAHQMGRNINLRISYQF</sequence>
<keyword evidence="16" id="KW-1185">Reference proteome</keyword>
<evidence type="ECO:0000256" key="4">
    <source>
        <dbReference type="ARBA" id="ARBA00022692"/>
    </source>
</evidence>
<evidence type="ECO:0000256" key="6">
    <source>
        <dbReference type="ARBA" id="ARBA00023077"/>
    </source>
</evidence>
<gene>
    <name evidence="15" type="ORF">SAMN05660862_0791</name>
</gene>
<dbReference type="GO" id="GO:0044718">
    <property type="term" value="P:siderophore transmembrane transport"/>
    <property type="evidence" value="ECO:0007669"/>
    <property type="project" value="TreeGrafter"/>
</dbReference>
<dbReference type="InterPro" id="IPR000531">
    <property type="entry name" value="Beta-barrel_TonB"/>
</dbReference>
<dbReference type="InterPro" id="IPR036942">
    <property type="entry name" value="Beta-barrel_TonB_sf"/>
</dbReference>
<evidence type="ECO:0000313" key="16">
    <source>
        <dbReference type="Proteomes" id="UP000192980"/>
    </source>
</evidence>
<dbReference type="Gene3D" id="2.40.170.20">
    <property type="entry name" value="TonB-dependent receptor, beta-barrel domain"/>
    <property type="match status" value="1"/>
</dbReference>
<keyword evidence="4 10" id="KW-0812">Transmembrane</keyword>
<keyword evidence="3 10" id="KW-1134">Transmembrane beta strand</keyword>
<evidence type="ECO:0000256" key="3">
    <source>
        <dbReference type="ARBA" id="ARBA00022452"/>
    </source>
</evidence>
<evidence type="ECO:0000313" key="15">
    <source>
        <dbReference type="EMBL" id="SMG13657.1"/>
    </source>
</evidence>
<evidence type="ECO:0000256" key="12">
    <source>
        <dbReference type="SAM" id="SignalP"/>
    </source>
</evidence>
<dbReference type="Pfam" id="PF00593">
    <property type="entry name" value="TonB_dep_Rec_b-barrel"/>
    <property type="match status" value="1"/>
</dbReference>
<protein>
    <submittedName>
        <fullName evidence="15">Iron complex outermembrane recepter protein</fullName>
    </submittedName>
</protein>
<dbReference type="GO" id="GO:0009279">
    <property type="term" value="C:cell outer membrane"/>
    <property type="evidence" value="ECO:0007669"/>
    <property type="project" value="UniProtKB-SubCell"/>
</dbReference>
<evidence type="ECO:0000256" key="10">
    <source>
        <dbReference type="PROSITE-ProRule" id="PRU01360"/>
    </source>
</evidence>
<evidence type="ECO:0000256" key="7">
    <source>
        <dbReference type="ARBA" id="ARBA00023136"/>
    </source>
</evidence>
<evidence type="ECO:0000256" key="2">
    <source>
        <dbReference type="ARBA" id="ARBA00022448"/>
    </source>
</evidence>
<keyword evidence="5 12" id="KW-0732">Signal</keyword>
<dbReference type="Gene3D" id="2.170.130.10">
    <property type="entry name" value="TonB-dependent receptor, plug domain"/>
    <property type="match status" value="1"/>
</dbReference>
<dbReference type="GO" id="GO:0015344">
    <property type="term" value="F:siderophore uptake transmembrane transporter activity"/>
    <property type="evidence" value="ECO:0007669"/>
    <property type="project" value="TreeGrafter"/>
</dbReference>
<evidence type="ECO:0000256" key="5">
    <source>
        <dbReference type="ARBA" id="ARBA00022729"/>
    </source>
</evidence>
<feature type="domain" description="TonB-dependent receptor plug" evidence="14">
    <location>
        <begin position="45"/>
        <end position="147"/>
    </location>
</feature>
<evidence type="ECO:0000256" key="8">
    <source>
        <dbReference type="ARBA" id="ARBA00023170"/>
    </source>
</evidence>
<keyword evidence="9 10" id="KW-0998">Cell outer membrane</keyword>
<evidence type="ECO:0000259" key="13">
    <source>
        <dbReference type="Pfam" id="PF00593"/>
    </source>
</evidence>
<keyword evidence="6 11" id="KW-0798">TonB box</keyword>
<evidence type="ECO:0000256" key="1">
    <source>
        <dbReference type="ARBA" id="ARBA00004571"/>
    </source>
</evidence>
<feature type="domain" description="TonB-dependent receptor-like beta-barrel" evidence="13">
    <location>
        <begin position="277"/>
        <end position="669"/>
    </location>
</feature>
<dbReference type="PROSITE" id="PS52016">
    <property type="entry name" value="TONB_DEPENDENT_REC_3"/>
    <property type="match status" value="1"/>
</dbReference>
<evidence type="ECO:0000259" key="14">
    <source>
        <dbReference type="Pfam" id="PF07715"/>
    </source>
</evidence>
<dbReference type="PANTHER" id="PTHR30069">
    <property type="entry name" value="TONB-DEPENDENT OUTER MEMBRANE RECEPTOR"/>
    <property type="match status" value="1"/>
</dbReference>
<feature type="signal peptide" evidence="12">
    <location>
        <begin position="1"/>
        <end position="23"/>
    </location>
</feature>
<dbReference type="STRING" id="561061.SAMN05660862_0791"/>
<dbReference type="AlphaFoldDB" id="A0A1X7IGX6"/>
<dbReference type="InterPro" id="IPR039426">
    <property type="entry name" value="TonB-dep_rcpt-like"/>
</dbReference>
<dbReference type="PANTHER" id="PTHR30069:SF29">
    <property type="entry name" value="HEMOGLOBIN AND HEMOGLOBIN-HAPTOGLOBIN-BINDING PROTEIN 1-RELATED"/>
    <property type="match status" value="1"/>
</dbReference>
<comment type="similarity">
    <text evidence="10 11">Belongs to the TonB-dependent receptor family.</text>
</comment>
<keyword evidence="7 10" id="KW-0472">Membrane</keyword>
<accession>A0A1X7IGX6</accession>
<dbReference type="InterPro" id="IPR037066">
    <property type="entry name" value="Plug_dom_sf"/>
</dbReference>
<dbReference type="SUPFAM" id="SSF56935">
    <property type="entry name" value="Porins"/>
    <property type="match status" value="1"/>
</dbReference>
<evidence type="ECO:0000256" key="11">
    <source>
        <dbReference type="RuleBase" id="RU003357"/>
    </source>
</evidence>
<dbReference type="InterPro" id="IPR012910">
    <property type="entry name" value="Plug_dom"/>
</dbReference>
<proteinExistence type="inferred from homology"/>
<dbReference type="EMBL" id="FXAU01000001">
    <property type="protein sequence ID" value="SMG13657.1"/>
    <property type="molecule type" value="Genomic_DNA"/>
</dbReference>
<dbReference type="Proteomes" id="UP000192980">
    <property type="component" value="Unassembled WGS sequence"/>
</dbReference>
<reference evidence="15 16" key="1">
    <citation type="submission" date="2017-04" db="EMBL/GenBank/DDBJ databases">
        <authorList>
            <person name="Afonso C.L."/>
            <person name="Miller P.J."/>
            <person name="Scott M.A."/>
            <person name="Spackman E."/>
            <person name="Goraichik I."/>
            <person name="Dimitrov K.M."/>
            <person name="Suarez D.L."/>
            <person name="Swayne D.E."/>
        </authorList>
    </citation>
    <scope>NUCLEOTIDE SEQUENCE [LARGE SCALE GENOMIC DNA]</scope>
    <source>
        <strain evidence="15 16">DSM 22418</strain>
    </source>
</reference>